<dbReference type="InterPro" id="IPR052535">
    <property type="entry name" value="Bacilysin_H2HPP_isomerase"/>
</dbReference>
<evidence type="ECO:0000259" key="1">
    <source>
        <dbReference type="Pfam" id="PF12973"/>
    </source>
</evidence>
<dbReference type="Pfam" id="PF12973">
    <property type="entry name" value="Cupin_7"/>
    <property type="match status" value="1"/>
</dbReference>
<dbReference type="InterPro" id="IPR011051">
    <property type="entry name" value="RmlC_Cupin_sf"/>
</dbReference>
<dbReference type="PANTHER" id="PTHR40112">
    <property type="entry name" value="H2HPP ISOMERASE"/>
    <property type="match status" value="1"/>
</dbReference>
<organism evidence="2 3">
    <name type="scientific">Neoroseomonas lacus</name>
    <dbReference type="NCBI Taxonomy" id="287609"/>
    <lineage>
        <taxon>Bacteria</taxon>
        <taxon>Pseudomonadati</taxon>
        <taxon>Pseudomonadota</taxon>
        <taxon>Alphaproteobacteria</taxon>
        <taxon>Acetobacterales</taxon>
        <taxon>Acetobacteraceae</taxon>
        <taxon>Neoroseomonas</taxon>
    </lineage>
</organism>
<dbReference type="EMBL" id="BMKW01000001">
    <property type="protein sequence ID" value="GGI99984.1"/>
    <property type="molecule type" value="Genomic_DNA"/>
</dbReference>
<evidence type="ECO:0000313" key="2">
    <source>
        <dbReference type="EMBL" id="GGI99984.1"/>
    </source>
</evidence>
<dbReference type="PANTHER" id="PTHR40112:SF1">
    <property type="entry name" value="H2HPP ISOMERASE"/>
    <property type="match status" value="1"/>
</dbReference>
<proteinExistence type="predicted"/>
<accession>A0A917K5P0</accession>
<protein>
    <recommendedName>
        <fullName evidence="1">ChrR-like cupin domain-containing protein</fullName>
    </recommendedName>
</protein>
<gene>
    <name evidence="2" type="ORF">GCM10011320_03530</name>
</gene>
<feature type="domain" description="ChrR-like cupin" evidence="1">
    <location>
        <begin position="22"/>
        <end position="121"/>
    </location>
</feature>
<evidence type="ECO:0000313" key="3">
    <source>
        <dbReference type="Proteomes" id="UP000661507"/>
    </source>
</evidence>
<comment type="caution">
    <text evidence="2">The sequence shown here is derived from an EMBL/GenBank/DDBJ whole genome shotgun (WGS) entry which is preliminary data.</text>
</comment>
<dbReference type="SUPFAM" id="SSF51182">
    <property type="entry name" value="RmlC-like cupins"/>
    <property type="match status" value="1"/>
</dbReference>
<reference evidence="2" key="1">
    <citation type="journal article" date="2014" name="Int. J. Syst. Evol. Microbiol.">
        <title>Complete genome sequence of Corynebacterium casei LMG S-19264T (=DSM 44701T), isolated from a smear-ripened cheese.</title>
        <authorList>
            <consortium name="US DOE Joint Genome Institute (JGI-PGF)"/>
            <person name="Walter F."/>
            <person name="Albersmeier A."/>
            <person name="Kalinowski J."/>
            <person name="Ruckert C."/>
        </authorList>
    </citation>
    <scope>NUCLEOTIDE SEQUENCE</scope>
    <source>
        <strain evidence="2">CGMCC 1.3617</strain>
    </source>
</reference>
<keyword evidence="3" id="KW-1185">Reference proteome</keyword>
<name>A0A917K5P0_9PROT</name>
<dbReference type="Gene3D" id="2.60.120.10">
    <property type="entry name" value="Jelly Rolls"/>
    <property type="match status" value="1"/>
</dbReference>
<dbReference type="InterPro" id="IPR025979">
    <property type="entry name" value="ChrR-like_cupin_dom"/>
</dbReference>
<dbReference type="Proteomes" id="UP000661507">
    <property type="component" value="Unassembled WGS sequence"/>
</dbReference>
<reference evidence="2" key="2">
    <citation type="submission" date="2020-09" db="EMBL/GenBank/DDBJ databases">
        <authorList>
            <person name="Sun Q."/>
            <person name="Zhou Y."/>
        </authorList>
    </citation>
    <scope>NUCLEOTIDE SEQUENCE</scope>
    <source>
        <strain evidence="2">CGMCC 1.3617</strain>
    </source>
</reference>
<dbReference type="InterPro" id="IPR014710">
    <property type="entry name" value="RmlC-like_jellyroll"/>
</dbReference>
<dbReference type="RefSeq" id="WP_188965185.1">
    <property type="nucleotide sequence ID" value="NZ_BMKW01000001.1"/>
</dbReference>
<dbReference type="AlphaFoldDB" id="A0A917K5P0"/>
<sequence>MADAQTRARIEAQKGDPRLASHYLTPDAMPWQPTEFPGIDMKLLCRDEARGMSTILFRMAPGSEVPLHEHTDIEQTFVLQGALEDDEGRCGPGEFVWRPAGNTHVARAPEGAVFLSVFLKPNRFVDAQPGFAR</sequence>